<comment type="caution">
    <text evidence="2">The sequence shown here is derived from an EMBL/GenBank/DDBJ whole genome shotgun (WGS) entry which is preliminary data.</text>
</comment>
<gene>
    <name evidence="2" type="ORF">ILUMI_22084</name>
</gene>
<accession>A0A8K0G2Y9</accession>
<name>A0A8K0G2Y9_IGNLU</name>
<dbReference type="EMBL" id="VTPC01090222">
    <property type="protein sequence ID" value="KAF2884116.1"/>
    <property type="molecule type" value="Genomic_DNA"/>
</dbReference>
<protein>
    <submittedName>
        <fullName evidence="2">Uncharacterized protein</fullName>
    </submittedName>
</protein>
<organism evidence="2 3">
    <name type="scientific">Ignelater luminosus</name>
    <name type="common">Cucubano</name>
    <name type="synonym">Pyrophorus luminosus</name>
    <dbReference type="NCBI Taxonomy" id="2038154"/>
    <lineage>
        <taxon>Eukaryota</taxon>
        <taxon>Metazoa</taxon>
        <taxon>Ecdysozoa</taxon>
        <taxon>Arthropoda</taxon>
        <taxon>Hexapoda</taxon>
        <taxon>Insecta</taxon>
        <taxon>Pterygota</taxon>
        <taxon>Neoptera</taxon>
        <taxon>Endopterygota</taxon>
        <taxon>Coleoptera</taxon>
        <taxon>Polyphaga</taxon>
        <taxon>Elateriformia</taxon>
        <taxon>Elateroidea</taxon>
        <taxon>Elateridae</taxon>
        <taxon>Agrypninae</taxon>
        <taxon>Pyrophorini</taxon>
        <taxon>Ignelater</taxon>
    </lineage>
</organism>
<dbReference type="AlphaFoldDB" id="A0A8K0G2Y9"/>
<evidence type="ECO:0000313" key="2">
    <source>
        <dbReference type="EMBL" id="KAF2884116.1"/>
    </source>
</evidence>
<sequence length="270" mass="30602">MVMDQFVTTYRKDYLWPYVRVLGNKPEPERLFQPQLRDPNQTLCECHCLKTPQTTERSILGPHATTEESWSRQGPMGPLLDPKLYPSRVGRSPEVDTMRYNQPNVFLKKLQQKYPFIYEVLRTAPPDDLISRINKDRLRTTYQVDFCKLKEYPSAPYDELLRSAGVEGLAPCSEPVRLPGDPCRPNQKPIAFRPAVISNMKKDGGGAGGRGGEGEGGGKGCGKGIAAWDPFDKDQSKYSKNIRTWGQMLYRDTLHSHGARACARRRLSKK</sequence>
<reference evidence="2" key="1">
    <citation type="submission" date="2019-08" db="EMBL/GenBank/DDBJ databases">
        <title>The genome of the North American firefly Photinus pyralis.</title>
        <authorList>
            <consortium name="Photinus pyralis genome working group"/>
            <person name="Fallon T.R."/>
            <person name="Sander Lower S.E."/>
            <person name="Weng J.-K."/>
        </authorList>
    </citation>
    <scope>NUCLEOTIDE SEQUENCE</scope>
    <source>
        <strain evidence="2">TRF0915ILg1</strain>
        <tissue evidence="2">Whole body</tissue>
    </source>
</reference>
<proteinExistence type="predicted"/>
<evidence type="ECO:0000313" key="3">
    <source>
        <dbReference type="Proteomes" id="UP000801492"/>
    </source>
</evidence>
<dbReference type="Proteomes" id="UP000801492">
    <property type="component" value="Unassembled WGS sequence"/>
</dbReference>
<evidence type="ECO:0000256" key="1">
    <source>
        <dbReference type="SAM" id="MobiDB-lite"/>
    </source>
</evidence>
<keyword evidence="3" id="KW-1185">Reference proteome</keyword>
<dbReference type="OrthoDB" id="686784at2759"/>
<feature type="region of interest" description="Disordered" evidence="1">
    <location>
        <begin position="61"/>
        <end position="86"/>
    </location>
</feature>